<dbReference type="Proteomes" id="UP000614058">
    <property type="component" value="Unassembled WGS sequence"/>
</dbReference>
<dbReference type="InterPro" id="IPR033469">
    <property type="entry name" value="CYTH-like_dom_sf"/>
</dbReference>
<gene>
    <name evidence="2" type="ORF">JDW22_06625</name>
</gene>
<evidence type="ECO:0000313" key="2">
    <source>
        <dbReference type="EMBL" id="MBK0396260.1"/>
    </source>
</evidence>
<dbReference type="PANTHER" id="PTHR40114">
    <property type="entry name" value="SLR0698 PROTEIN"/>
    <property type="match status" value="1"/>
</dbReference>
<dbReference type="EMBL" id="JAEHNZ010000002">
    <property type="protein sequence ID" value="MBK0396260.1"/>
    <property type="molecule type" value="Genomic_DNA"/>
</dbReference>
<dbReference type="Gene3D" id="2.40.320.10">
    <property type="entry name" value="Hypothetical Protein Pfu-838710-001"/>
    <property type="match status" value="1"/>
</dbReference>
<dbReference type="PROSITE" id="PS51707">
    <property type="entry name" value="CYTH"/>
    <property type="match status" value="1"/>
</dbReference>
<name>A0ABS1BSI9_9NEIS</name>
<organism evidence="2 3">
    <name type="scientific">Kingella bonacorsii</name>
    <dbReference type="NCBI Taxonomy" id="2796361"/>
    <lineage>
        <taxon>Bacteria</taxon>
        <taxon>Pseudomonadati</taxon>
        <taxon>Pseudomonadota</taxon>
        <taxon>Betaproteobacteria</taxon>
        <taxon>Neisseriales</taxon>
        <taxon>Neisseriaceae</taxon>
        <taxon>Kingella</taxon>
    </lineage>
</organism>
<sequence>MTTPNLEIERRFLLANNTWRQHASAPQRLHQGYLTVAKECSIRVRIIGDNAWLTIKGYISDTTRSEYEYPIPLAEAQQMFATLCPFKVEKNRYIIEHQGHRFEIDEFLGDNAPLILAELELPNETAAYPRPDWLGKEITSDGRYTNAYLSTHPYPTWQNTPYSCSTQP</sequence>
<dbReference type="SUPFAM" id="SSF55154">
    <property type="entry name" value="CYTH-like phosphatases"/>
    <property type="match status" value="1"/>
</dbReference>
<keyword evidence="3" id="KW-1185">Reference proteome</keyword>
<dbReference type="InterPro" id="IPR012042">
    <property type="entry name" value="NeuTTM/CthTTM-like"/>
</dbReference>
<proteinExistence type="predicted"/>
<dbReference type="InterPro" id="IPR023577">
    <property type="entry name" value="CYTH_domain"/>
</dbReference>
<dbReference type="CDD" id="cd07891">
    <property type="entry name" value="CYTH-like_CthTTM-like_1"/>
    <property type="match status" value="1"/>
</dbReference>
<evidence type="ECO:0000259" key="1">
    <source>
        <dbReference type="PROSITE" id="PS51707"/>
    </source>
</evidence>
<evidence type="ECO:0000313" key="3">
    <source>
        <dbReference type="Proteomes" id="UP000614058"/>
    </source>
</evidence>
<accession>A0ABS1BSI9</accession>
<dbReference type="PANTHER" id="PTHR40114:SF1">
    <property type="entry name" value="SLR0698 PROTEIN"/>
    <property type="match status" value="1"/>
</dbReference>
<feature type="domain" description="CYTH" evidence="1">
    <location>
        <begin position="5"/>
        <end position="151"/>
    </location>
</feature>
<dbReference type="Pfam" id="PF01928">
    <property type="entry name" value="CYTH"/>
    <property type="match status" value="1"/>
</dbReference>
<dbReference type="RefSeq" id="WP_200522403.1">
    <property type="nucleotide sequence ID" value="NZ_JAEHNZ010000002.1"/>
</dbReference>
<reference evidence="2 3" key="1">
    <citation type="journal article" date="2021" name="Pathogens">
        <title>Isolation and Characterization of Kingella bonacorsii sp. nov., A Novel Kingella Species Detected in a Stable Periodontitis Subject.</title>
        <authorList>
            <person name="Antezack A."/>
            <person name="Boxberger M."/>
            <person name="Rolland C."/>
            <person name="Monnet-Corti V."/>
            <person name="La Scola B."/>
        </authorList>
    </citation>
    <scope>NUCLEOTIDE SEQUENCE [LARGE SCALE GENOMIC DNA]</scope>
    <source>
        <strain evidence="2 3">Marseille-Q4569</strain>
    </source>
</reference>
<comment type="caution">
    <text evidence="2">The sequence shown here is derived from an EMBL/GenBank/DDBJ whole genome shotgun (WGS) entry which is preliminary data.</text>
</comment>
<protein>
    <submittedName>
        <fullName evidence="2">CYTH domain-containing protein</fullName>
    </submittedName>
</protein>
<dbReference type="PIRSF" id="PIRSF016487">
    <property type="entry name" value="CYTH_UCP016487"/>
    <property type="match status" value="1"/>
</dbReference>
<dbReference type="SMART" id="SM01118">
    <property type="entry name" value="CYTH"/>
    <property type="match status" value="1"/>
</dbReference>